<comment type="similarity">
    <text evidence="1">Belongs to the universal ribosomal protein uS11 family.</text>
</comment>
<dbReference type="PIRSF" id="PIRSF002131">
    <property type="entry name" value="Ribosomal_S11"/>
    <property type="match status" value="1"/>
</dbReference>
<accession>A0A4P9ZR89</accession>
<keyword evidence="5" id="KW-1185">Reference proteome</keyword>
<dbReference type="AlphaFoldDB" id="A0A4P9ZR89"/>
<dbReference type="Gene3D" id="3.30.420.80">
    <property type="entry name" value="Ribosomal protein S11"/>
    <property type="match status" value="1"/>
</dbReference>
<organism evidence="4 5">
    <name type="scientific">Dimargaris cristalligena</name>
    <dbReference type="NCBI Taxonomy" id="215637"/>
    <lineage>
        <taxon>Eukaryota</taxon>
        <taxon>Fungi</taxon>
        <taxon>Fungi incertae sedis</taxon>
        <taxon>Zoopagomycota</taxon>
        <taxon>Kickxellomycotina</taxon>
        <taxon>Dimargaritomycetes</taxon>
        <taxon>Dimargaritales</taxon>
        <taxon>Dimargaritaceae</taxon>
        <taxon>Dimargaris</taxon>
    </lineage>
</organism>
<evidence type="ECO:0000313" key="4">
    <source>
        <dbReference type="EMBL" id="RKP36036.1"/>
    </source>
</evidence>
<dbReference type="InterPro" id="IPR036967">
    <property type="entry name" value="Ribosomal_uS11_sf"/>
</dbReference>
<dbReference type="STRING" id="215637.A0A4P9ZR89"/>
<dbReference type="GO" id="GO:0006412">
    <property type="term" value="P:translation"/>
    <property type="evidence" value="ECO:0007669"/>
    <property type="project" value="InterPro"/>
</dbReference>
<dbReference type="PANTHER" id="PTHR11759">
    <property type="entry name" value="40S RIBOSOMAL PROTEIN S14/30S RIBOSOMAL PROTEIN S11"/>
    <property type="match status" value="1"/>
</dbReference>
<keyword evidence="2" id="KW-0689">Ribosomal protein</keyword>
<reference evidence="5" key="1">
    <citation type="journal article" date="2018" name="Nat. Microbiol.">
        <title>Leveraging single-cell genomics to expand the fungal tree of life.</title>
        <authorList>
            <person name="Ahrendt S.R."/>
            <person name="Quandt C.A."/>
            <person name="Ciobanu D."/>
            <person name="Clum A."/>
            <person name="Salamov A."/>
            <person name="Andreopoulos B."/>
            <person name="Cheng J.F."/>
            <person name="Woyke T."/>
            <person name="Pelin A."/>
            <person name="Henrissat B."/>
            <person name="Reynolds N.K."/>
            <person name="Benny G.L."/>
            <person name="Smith M.E."/>
            <person name="James T.Y."/>
            <person name="Grigoriev I.V."/>
        </authorList>
    </citation>
    <scope>NUCLEOTIDE SEQUENCE [LARGE SCALE GENOMIC DNA]</scope>
    <source>
        <strain evidence="5">RSA 468</strain>
    </source>
</reference>
<evidence type="ECO:0000313" key="5">
    <source>
        <dbReference type="Proteomes" id="UP000268162"/>
    </source>
</evidence>
<proteinExistence type="inferred from homology"/>
<gene>
    <name evidence="4" type="ORF">BJ085DRAFT_16053</name>
</gene>
<dbReference type="SUPFAM" id="SSF53137">
    <property type="entry name" value="Translational machinery components"/>
    <property type="match status" value="1"/>
</dbReference>
<dbReference type="Pfam" id="PF00411">
    <property type="entry name" value="Ribosomal_S11"/>
    <property type="match status" value="1"/>
</dbReference>
<evidence type="ECO:0000256" key="3">
    <source>
        <dbReference type="ARBA" id="ARBA00023274"/>
    </source>
</evidence>
<dbReference type="GO" id="GO:1990904">
    <property type="term" value="C:ribonucleoprotein complex"/>
    <property type="evidence" value="ECO:0007669"/>
    <property type="project" value="UniProtKB-KW"/>
</dbReference>
<name>A0A4P9ZR89_9FUNG</name>
<evidence type="ECO:0000256" key="1">
    <source>
        <dbReference type="ARBA" id="ARBA00006194"/>
    </source>
</evidence>
<evidence type="ECO:0008006" key="6">
    <source>
        <dbReference type="Google" id="ProtNLM"/>
    </source>
</evidence>
<dbReference type="HAMAP" id="MF_01310">
    <property type="entry name" value="Ribosomal_uS11"/>
    <property type="match status" value="1"/>
</dbReference>
<dbReference type="InterPro" id="IPR001971">
    <property type="entry name" value="Ribosomal_uS11"/>
</dbReference>
<sequence length="127" mass="13862">MLDSTVAPGEITPYVLNVHAGLNNTIISLTNASGAVLINTSGGSVGFKKAQRAGYEAAYQAMEQLIKKAQEKGIVVQNVHIKFKGFGMGRDASFKALRSLTNWRVVRLSDCTPIPFNGCRPRKQRRL</sequence>
<dbReference type="GO" id="GO:0005840">
    <property type="term" value="C:ribosome"/>
    <property type="evidence" value="ECO:0007669"/>
    <property type="project" value="UniProtKB-KW"/>
</dbReference>
<dbReference type="EMBL" id="ML002730">
    <property type="protein sequence ID" value="RKP36036.1"/>
    <property type="molecule type" value="Genomic_DNA"/>
</dbReference>
<evidence type="ECO:0000256" key="2">
    <source>
        <dbReference type="ARBA" id="ARBA00022980"/>
    </source>
</evidence>
<protein>
    <recommendedName>
        <fullName evidence="6">30S ribosomal protein S11</fullName>
    </recommendedName>
</protein>
<dbReference type="GO" id="GO:0003735">
    <property type="term" value="F:structural constituent of ribosome"/>
    <property type="evidence" value="ECO:0007669"/>
    <property type="project" value="InterPro"/>
</dbReference>
<keyword evidence="3" id="KW-0687">Ribonucleoprotein</keyword>
<dbReference type="Proteomes" id="UP000268162">
    <property type="component" value="Unassembled WGS sequence"/>
</dbReference>